<evidence type="ECO:0000313" key="4">
    <source>
        <dbReference type="Proteomes" id="UP000030651"/>
    </source>
</evidence>
<dbReference type="InterPro" id="IPR050282">
    <property type="entry name" value="Cycloisomerase_2"/>
</dbReference>
<dbReference type="RefSeq" id="XP_007838766.1">
    <property type="nucleotide sequence ID" value="XM_007840575.1"/>
</dbReference>
<evidence type="ECO:0008006" key="5">
    <source>
        <dbReference type="Google" id="ProtNLM"/>
    </source>
</evidence>
<keyword evidence="2" id="KW-0732">Signal</keyword>
<dbReference type="AlphaFoldDB" id="W3WTV9"/>
<dbReference type="GeneID" id="19277007"/>
<proteinExistence type="inferred from homology"/>
<dbReference type="InterPro" id="IPR019405">
    <property type="entry name" value="Lactonase_7-beta_prop"/>
</dbReference>
<dbReference type="HOGENOM" id="CLU_038716_0_0_1"/>
<dbReference type="InterPro" id="IPR011048">
    <property type="entry name" value="Haem_d1_sf"/>
</dbReference>
<dbReference type="Proteomes" id="UP000030651">
    <property type="component" value="Unassembled WGS sequence"/>
</dbReference>
<dbReference type="eggNOG" id="ENOG502RIAE">
    <property type="taxonomic scope" value="Eukaryota"/>
</dbReference>
<reference evidence="4" key="1">
    <citation type="journal article" date="2015" name="BMC Genomics">
        <title>Genomic and transcriptomic analysis of the endophytic fungus Pestalotiopsis fici reveals its lifestyle and high potential for synthesis of natural products.</title>
        <authorList>
            <person name="Wang X."/>
            <person name="Zhang X."/>
            <person name="Liu L."/>
            <person name="Xiang M."/>
            <person name="Wang W."/>
            <person name="Sun X."/>
            <person name="Che Y."/>
            <person name="Guo L."/>
            <person name="Liu G."/>
            <person name="Guo L."/>
            <person name="Wang C."/>
            <person name="Yin W.B."/>
            <person name="Stadler M."/>
            <person name="Zhang X."/>
            <person name="Liu X."/>
        </authorList>
    </citation>
    <scope>NUCLEOTIDE SEQUENCE [LARGE SCALE GENOMIC DNA]</scope>
    <source>
        <strain evidence="4">W106-1 / CGMCC3.15140</strain>
    </source>
</reference>
<dbReference type="SUPFAM" id="SSF51004">
    <property type="entry name" value="C-terminal (heme d1) domain of cytochrome cd1-nitrite reductase"/>
    <property type="match status" value="1"/>
</dbReference>
<dbReference type="PANTHER" id="PTHR30344">
    <property type="entry name" value="6-PHOSPHOGLUCONOLACTONASE-RELATED"/>
    <property type="match status" value="1"/>
</dbReference>
<comment type="similarity">
    <text evidence="1">Belongs to the cycloisomerase 2 family.</text>
</comment>
<name>W3WTV9_PESFW</name>
<feature type="chain" id="PRO_5004833957" description="6-phosphogluconolactonase" evidence="2">
    <location>
        <begin position="21"/>
        <end position="390"/>
    </location>
</feature>
<accession>W3WTV9</accession>
<dbReference type="PANTHER" id="PTHR30344:SF1">
    <property type="entry name" value="6-PHOSPHOGLUCONOLACTONASE"/>
    <property type="match status" value="1"/>
</dbReference>
<protein>
    <recommendedName>
        <fullName evidence="5">6-phosphogluconolactonase</fullName>
    </recommendedName>
</protein>
<dbReference type="EMBL" id="KI912117">
    <property type="protein sequence ID" value="ETS76607.1"/>
    <property type="molecule type" value="Genomic_DNA"/>
</dbReference>
<dbReference type="OrthoDB" id="9972196at2759"/>
<dbReference type="InterPro" id="IPR015943">
    <property type="entry name" value="WD40/YVTN_repeat-like_dom_sf"/>
</dbReference>
<dbReference type="KEGG" id="pfy:PFICI_11994"/>
<evidence type="ECO:0000313" key="3">
    <source>
        <dbReference type="EMBL" id="ETS76607.1"/>
    </source>
</evidence>
<evidence type="ECO:0000256" key="1">
    <source>
        <dbReference type="ARBA" id="ARBA00005564"/>
    </source>
</evidence>
<dbReference type="GO" id="GO:0017057">
    <property type="term" value="F:6-phosphogluconolactonase activity"/>
    <property type="evidence" value="ECO:0007669"/>
    <property type="project" value="TreeGrafter"/>
</dbReference>
<dbReference type="InParanoid" id="W3WTV9"/>
<organism evidence="3 4">
    <name type="scientific">Pestalotiopsis fici (strain W106-1 / CGMCC3.15140)</name>
    <dbReference type="NCBI Taxonomy" id="1229662"/>
    <lineage>
        <taxon>Eukaryota</taxon>
        <taxon>Fungi</taxon>
        <taxon>Dikarya</taxon>
        <taxon>Ascomycota</taxon>
        <taxon>Pezizomycotina</taxon>
        <taxon>Sordariomycetes</taxon>
        <taxon>Xylariomycetidae</taxon>
        <taxon>Amphisphaeriales</taxon>
        <taxon>Sporocadaceae</taxon>
        <taxon>Pestalotiopsis</taxon>
    </lineage>
</organism>
<dbReference type="Gene3D" id="2.130.10.10">
    <property type="entry name" value="YVTN repeat-like/Quinoprotein amine dehydrogenase"/>
    <property type="match status" value="1"/>
</dbReference>
<dbReference type="OMA" id="KTCGDMP"/>
<evidence type="ECO:0000256" key="2">
    <source>
        <dbReference type="SAM" id="SignalP"/>
    </source>
</evidence>
<feature type="signal peptide" evidence="2">
    <location>
        <begin position="1"/>
        <end position="20"/>
    </location>
</feature>
<dbReference type="Pfam" id="PF10282">
    <property type="entry name" value="Lactonase"/>
    <property type="match status" value="1"/>
</dbReference>
<sequence length="390" mass="41031">MFRARTVNILALGLLSPTLATNLLVSHFGGQIYSLSLSESEGNSDLIISTSTSGCGRLPAWLQYDSETQTAYCVDENWSGPGVVASFLVASDGSLTQTGNSSTAGMSVHSAVYGGVNGRSFVVTSEYTPSTITAYELPLSNETGALQTLEFTMDAAGPNSRQDKPHPHAGIPDPTGDYLLVPDLGADLVRIFSINQTSGQLTACGAGEAEAGSGPRHGVFWSSSTCRDKFYTVNELGNSVTAWTVSYPLSGCPTLVKTQTLSTYAEGVVPGNTTKAAEIHIRDNFLYVSNRGDETFGTEQDSLVTYTIDPNSGNMTWLEASSAYAWYPRSFQINKAGDLVAVGGQTSSNVAIIARDITTGRLGDLVANVSVATRGTAGGENGLSAVVWVE</sequence>
<keyword evidence="4" id="KW-1185">Reference proteome</keyword>
<gene>
    <name evidence="3" type="ORF">PFICI_11994</name>
</gene>